<dbReference type="OrthoDB" id="9812349at2"/>
<gene>
    <name evidence="5" type="ORF">C7379_11718</name>
</gene>
<dbReference type="EMBL" id="QENY01000017">
    <property type="protein sequence ID" value="PVX50620.1"/>
    <property type="molecule type" value="Genomic_DNA"/>
</dbReference>
<dbReference type="InterPro" id="IPR008523">
    <property type="entry name" value="DUF805"/>
</dbReference>
<keyword evidence="2" id="KW-1133">Transmembrane helix</keyword>
<sequence>MNDKTKTCPYCGEEIKAVAKKCRYCGEWLTEKAEKEEPVKMIPCPACSELIPENTTVCPHCNEPLQNGTSIPHEREEQQGQPSPVTKSTPIVMDEHEGTERNVTTSTSQPTPVTGTLLSPDDTNNTDDDTDLNDDIKEGYFNNYFVKQFIGKYLDFSSTIGRERFWLAYLYYMLVLIGAVAVDIILGDWFFVITSMVSLVLAIPSIALQVRRLHSINKSGWWILISVIPVIGAIWLLVLYCKKEEITNEEDRNFVVRSDTDLIFWIVMAILIFSSALRIGVMISSNGTTPLDNMTTAPNNTEASDSLALVDSVAVSDDTYDMGASDMKDDVKRAVLEMYKTAFNSLDQDVTINAYSTDILKELWNKVMEYDKIYHQHESGFIDSDLFMQAQDYSYDIRAEVENVDLSQDSNGDNVAHVRVKIIDPPFKSHPVRIAHVTMRQENSDWKMDDIGTEGMPSLKASLRQYLIDDPDMAE</sequence>
<dbReference type="Pfam" id="PF12883">
    <property type="entry name" value="DUF3828"/>
    <property type="match status" value="1"/>
</dbReference>
<feature type="domain" description="DUF3828" evidence="4">
    <location>
        <begin position="366"/>
        <end position="452"/>
    </location>
</feature>
<proteinExistence type="predicted"/>
<accession>A0A2U0U2U9</accession>
<feature type="region of interest" description="Disordered" evidence="1">
    <location>
        <begin position="68"/>
        <end position="128"/>
    </location>
</feature>
<dbReference type="Gene3D" id="3.10.450.50">
    <property type="match status" value="1"/>
</dbReference>
<dbReference type="RefSeq" id="WP_116617008.1">
    <property type="nucleotide sequence ID" value="NZ_QENY01000017.1"/>
</dbReference>
<keyword evidence="2" id="KW-0472">Membrane</keyword>
<feature type="transmembrane region" description="Helical" evidence="2">
    <location>
        <begin position="220"/>
        <end position="241"/>
    </location>
</feature>
<dbReference type="Proteomes" id="UP000245870">
    <property type="component" value="Unassembled WGS sequence"/>
</dbReference>
<dbReference type="GO" id="GO:0005886">
    <property type="term" value="C:plasma membrane"/>
    <property type="evidence" value="ECO:0007669"/>
    <property type="project" value="TreeGrafter"/>
</dbReference>
<name>A0A2U0U2U9_9BACT</name>
<protein>
    <submittedName>
        <fullName evidence="5">Uncharacterized membrane protein YhaH (DUF805 family)</fullName>
    </submittedName>
</protein>
<feature type="compositionally biased region" description="Polar residues" evidence="1">
    <location>
        <begin position="79"/>
        <end position="89"/>
    </location>
</feature>
<feature type="compositionally biased region" description="Low complexity" evidence="1">
    <location>
        <begin position="103"/>
        <end position="116"/>
    </location>
</feature>
<evidence type="ECO:0000313" key="5">
    <source>
        <dbReference type="EMBL" id="PVX50620.1"/>
    </source>
</evidence>
<dbReference type="AlphaFoldDB" id="A0A2U0U2U9"/>
<feature type="transmembrane region" description="Helical" evidence="2">
    <location>
        <begin position="165"/>
        <end position="182"/>
    </location>
</feature>
<reference evidence="5 6" key="1">
    <citation type="submission" date="2018-05" db="EMBL/GenBank/DDBJ databases">
        <title>Genomic Encyclopedia of Type Strains, Phase IV (KMG-IV): sequencing the most valuable type-strain genomes for metagenomic binning, comparative biology and taxonomic classification.</title>
        <authorList>
            <person name="Goeker M."/>
        </authorList>
    </citation>
    <scope>NUCLEOTIDE SEQUENCE [LARGE SCALE GENOMIC DNA]</scope>
    <source>
        <strain evidence="5 6">DSM 100333</strain>
    </source>
</reference>
<keyword evidence="6" id="KW-1185">Reference proteome</keyword>
<dbReference type="Pfam" id="PF05656">
    <property type="entry name" value="DUF805"/>
    <property type="match status" value="1"/>
</dbReference>
<evidence type="ECO:0000313" key="6">
    <source>
        <dbReference type="Proteomes" id="UP000245870"/>
    </source>
</evidence>
<dbReference type="PANTHER" id="PTHR34980">
    <property type="entry name" value="INNER MEMBRANE PROTEIN-RELATED-RELATED"/>
    <property type="match status" value="1"/>
</dbReference>
<dbReference type="InterPro" id="IPR025874">
    <property type="entry name" value="DZR"/>
</dbReference>
<dbReference type="PANTHER" id="PTHR34980:SF2">
    <property type="entry name" value="INNER MEMBRANE PROTEIN YHAH-RELATED"/>
    <property type="match status" value="1"/>
</dbReference>
<organism evidence="5 6">
    <name type="scientific">Hallella colorans</name>
    <dbReference type="NCBI Taxonomy" id="1703337"/>
    <lineage>
        <taxon>Bacteria</taxon>
        <taxon>Pseudomonadati</taxon>
        <taxon>Bacteroidota</taxon>
        <taxon>Bacteroidia</taxon>
        <taxon>Bacteroidales</taxon>
        <taxon>Prevotellaceae</taxon>
        <taxon>Hallella</taxon>
    </lineage>
</organism>
<dbReference type="InterPro" id="IPR024289">
    <property type="entry name" value="DUF3828"/>
</dbReference>
<dbReference type="Pfam" id="PF12773">
    <property type="entry name" value="DZR"/>
    <property type="match status" value="1"/>
</dbReference>
<feature type="domain" description="DZANK-type" evidence="3">
    <location>
        <begin position="8"/>
        <end position="62"/>
    </location>
</feature>
<evidence type="ECO:0000259" key="3">
    <source>
        <dbReference type="Pfam" id="PF12773"/>
    </source>
</evidence>
<evidence type="ECO:0000256" key="1">
    <source>
        <dbReference type="SAM" id="MobiDB-lite"/>
    </source>
</evidence>
<keyword evidence="2" id="KW-0812">Transmembrane</keyword>
<comment type="caution">
    <text evidence="5">The sequence shown here is derived from an EMBL/GenBank/DDBJ whole genome shotgun (WGS) entry which is preliminary data.</text>
</comment>
<evidence type="ECO:0000256" key="2">
    <source>
        <dbReference type="SAM" id="Phobius"/>
    </source>
</evidence>
<evidence type="ECO:0000259" key="4">
    <source>
        <dbReference type="Pfam" id="PF12883"/>
    </source>
</evidence>
<feature type="transmembrane region" description="Helical" evidence="2">
    <location>
        <begin position="262"/>
        <end position="283"/>
    </location>
</feature>